<proteinExistence type="predicted"/>
<feature type="transmembrane region" description="Helical" evidence="3">
    <location>
        <begin position="172"/>
        <end position="190"/>
    </location>
</feature>
<dbReference type="InterPro" id="IPR050327">
    <property type="entry name" value="Proton-linked_MCT"/>
</dbReference>
<keyword evidence="5" id="KW-1185">Reference proteome</keyword>
<dbReference type="Proteomes" id="UP001318040">
    <property type="component" value="Chromosome 44"/>
</dbReference>
<feature type="transmembrane region" description="Helical" evidence="3">
    <location>
        <begin position="139"/>
        <end position="160"/>
    </location>
</feature>
<feature type="transmembrane region" description="Helical" evidence="3">
    <location>
        <begin position="257"/>
        <end position="274"/>
    </location>
</feature>
<keyword evidence="3" id="KW-0812">Transmembrane</keyword>
<accession>A0AAJ7X9G9</accession>
<dbReference type="RefSeq" id="XP_032826474.1">
    <property type="nucleotide sequence ID" value="XM_032970583.1"/>
</dbReference>
<keyword evidence="3" id="KW-1133">Transmembrane helix</keyword>
<evidence type="ECO:0000256" key="3">
    <source>
        <dbReference type="SAM" id="Phobius"/>
    </source>
</evidence>
<feature type="transmembrane region" description="Helical" evidence="3">
    <location>
        <begin position="386"/>
        <end position="408"/>
    </location>
</feature>
<feature type="transmembrane region" description="Helical" evidence="3">
    <location>
        <begin position="55"/>
        <end position="77"/>
    </location>
</feature>
<organism evidence="5 6">
    <name type="scientific">Petromyzon marinus</name>
    <name type="common">Sea lamprey</name>
    <dbReference type="NCBI Taxonomy" id="7757"/>
    <lineage>
        <taxon>Eukaryota</taxon>
        <taxon>Metazoa</taxon>
        <taxon>Chordata</taxon>
        <taxon>Craniata</taxon>
        <taxon>Vertebrata</taxon>
        <taxon>Cyclostomata</taxon>
        <taxon>Hyperoartia</taxon>
        <taxon>Petromyzontiformes</taxon>
        <taxon>Petromyzontidae</taxon>
        <taxon>Petromyzon</taxon>
    </lineage>
</organism>
<dbReference type="SUPFAM" id="SSF103473">
    <property type="entry name" value="MFS general substrate transporter"/>
    <property type="match status" value="1"/>
</dbReference>
<evidence type="ECO:0000313" key="6">
    <source>
        <dbReference type="RefSeq" id="XP_032826474.1"/>
    </source>
</evidence>
<dbReference type="InterPro" id="IPR011701">
    <property type="entry name" value="MFS"/>
</dbReference>
<feature type="region of interest" description="Disordered" evidence="2">
    <location>
        <begin position="221"/>
        <end position="255"/>
    </location>
</feature>
<protein>
    <submittedName>
        <fullName evidence="6">LOW QUALITY PROTEIN: monocarboxylate transporter 13-like</fullName>
    </submittedName>
</protein>
<feature type="transmembrane region" description="Helical" evidence="3">
    <location>
        <begin position="12"/>
        <end position="32"/>
    </location>
</feature>
<evidence type="ECO:0000259" key="4">
    <source>
        <dbReference type="PROSITE" id="PS50850"/>
    </source>
</evidence>
<feature type="transmembrane region" description="Helical" evidence="3">
    <location>
        <begin position="451"/>
        <end position="473"/>
    </location>
</feature>
<feature type="transmembrane region" description="Helical" evidence="3">
    <location>
        <begin position="360"/>
        <end position="380"/>
    </location>
</feature>
<dbReference type="AlphaFoldDB" id="A0AAJ7X9G9"/>
<evidence type="ECO:0000313" key="5">
    <source>
        <dbReference type="Proteomes" id="UP001318040"/>
    </source>
</evidence>
<dbReference type="GO" id="GO:0022857">
    <property type="term" value="F:transmembrane transporter activity"/>
    <property type="evidence" value="ECO:0007669"/>
    <property type="project" value="InterPro"/>
</dbReference>
<feature type="compositionally biased region" description="Basic residues" evidence="2">
    <location>
        <begin position="224"/>
        <end position="255"/>
    </location>
</feature>
<evidence type="ECO:0000256" key="2">
    <source>
        <dbReference type="SAM" id="MobiDB-lite"/>
    </source>
</evidence>
<feature type="transmembrane region" description="Helical" evidence="3">
    <location>
        <begin position="108"/>
        <end position="127"/>
    </location>
</feature>
<gene>
    <name evidence="6" type="primary">LOC116951823</name>
</gene>
<feature type="region of interest" description="Disordered" evidence="2">
    <location>
        <begin position="480"/>
        <end position="505"/>
    </location>
</feature>
<dbReference type="InterPro" id="IPR020846">
    <property type="entry name" value="MFS_dom"/>
</dbReference>
<reference evidence="6" key="1">
    <citation type="submission" date="2025-08" db="UniProtKB">
        <authorList>
            <consortium name="RefSeq"/>
        </authorList>
    </citation>
    <scope>IDENTIFICATION</scope>
    <source>
        <tissue evidence="6">Sperm</tissue>
    </source>
</reference>
<dbReference type="Gene3D" id="1.20.1250.20">
    <property type="entry name" value="MFS general substrate transporter like domains"/>
    <property type="match status" value="2"/>
</dbReference>
<evidence type="ECO:0000256" key="1">
    <source>
        <dbReference type="ARBA" id="ARBA00004141"/>
    </source>
</evidence>
<feature type="transmembrane region" description="Helical" evidence="3">
    <location>
        <begin position="84"/>
        <end position="102"/>
    </location>
</feature>
<name>A0AAJ7X9G9_PETMA</name>
<feature type="transmembrane region" description="Helical" evidence="3">
    <location>
        <begin position="294"/>
        <end position="314"/>
    </location>
</feature>
<feature type="domain" description="Major facilitator superfamily (MFS) profile" evidence="4">
    <location>
        <begin position="15"/>
        <end position="475"/>
    </location>
</feature>
<dbReference type="PANTHER" id="PTHR11360">
    <property type="entry name" value="MONOCARBOXYLATE TRANSPORTER"/>
    <property type="match status" value="1"/>
</dbReference>
<dbReference type="PROSITE" id="PS51257">
    <property type="entry name" value="PROKAR_LIPOPROTEIN"/>
    <property type="match status" value="1"/>
</dbReference>
<dbReference type="Pfam" id="PF07690">
    <property type="entry name" value="MFS_1"/>
    <property type="match status" value="1"/>
</dbReference>
<dbReference type="PANTHER" id="PTHR11360:SF284">
    <property type="entry name" value="EG:103B4.3 PROTEIN-RELATED"/>
    <property type="match status" value="1"/>
</dbReference>
<dbReference type="GO" id="GO:0016020">
    <property type="term" value="C:membrane"/>
    <property type="evidence" value="ECO:0007669"/>
    <property type="project" value="UniProtKB-SubCell"/>
</dbReference>
<dbReference type="PROSITE" id="PS50850">
    <property type="entry name" value="MFS"/>
    <property type="match status" value="1"/>
</dbReference>
<dbReference type="KEGG" id="pmrn:116951823"/>
<sequence length="505" mass="55160">MGARRFENPPDGGWGWVVVASCFISTSLTHGVQKSFGVFFVEFIDYFDESRSRTAWINSIMYGVSLFIGPLAVALSARFSSRSVVMVGGLICGVGTMLGMLAQDITHLYVTVGFVTGVGSGIAYTLTNAEVGRYFDKRRAFAAGIGVCGSGASFILAPLFQFLIEQYGWRGSLLLIGGGMLNVCACGAVIRPLYLKSEVVAPSPDAPPRRLANIRLALAEQRSRGRRRRRQAGRRRRQVGRRRHAHRPPARRTRRRLAVRAAAAGGAFPVRAPAQHVRSRLHKLLDPTLFRNEQFTLFLVSNTLFSFGYLIPYVHLAARARELGVGEASGALLLSVIGGVETASRVAAGWLSDFKLVSRFDFYTICVALCALTLFTGPLCRTLPTLLVYAVCFGLFVGSCRSLVMPVAADCVGVARMPSAYGVTLMFQSVGILLGPPAAGWLHDITGNYDMSFYMAGAGLALCVLILLLDPIARRRRRRRWQKEQEQEPETSSDAFLPCPSADVY</sequence>
<keyword evidence="3" id="KW-0472">Membrane</keyword>
<comment type="subcellular location">
    <subcellularLocation>
        <location evidence="1">Membrane</location>
        <topology evidence="1">Multi-pass membrane protein</topology>
    </subcellularLocation>
</comment>
<dbReference type="InterPro" id="IPR036259">
    <property type="entry name" value="MFS_trans_sf"/>
</dbReference>